<evidence type="ECO:0000313" key="5">
    <source>
        <dbReference type="Proteomes" id="UP001497392"/>
    </source>
</evidence>
<comment type="caution">
    <text evidence="4">The sequence shown here is derived from an EMBL/GenBank/DDBJ whole genome shotgun (WGS) entry which is preliminary data.</text>
</comment>
<dbReference type="Pfam" id="PF14622">
    <property type="entry name" value="Ribonucleas_3_3"/>
    <property type="match status" value="1"/>
</dbReference>
<evidence type="ECO:0000256" key="2">
    <source>
        <dbReference type="SAM" id="MobiDB-lite"/>
    </source>
</evidence>
<keyword evidence="5" id="KW-1185">Reference proteome</keyword>
<dbReference type="PANTHER" id="PTHR11207:SF0">
    <property type="entry name" value="RIBONUCLEASE 3"/>
    <property type="match status" value="1"/>
</dbReference>
<dbReference type="PROSITE" id="PS00517">
    <property type="entry name" value="RNASE_3_1"/>
    <property type="match status" value="1"/>
</dbReference>
<sequence length="730" mass="80046">MIRVLLPGVQGQDEVLFQFCDSKGWPHAKHVGTVTPYQAWLALKKLGRDDYDVTKAKIDYALWEEPGTSSQASSRSNREESLAHEQNGSSSNGAHPQLAENGSHSLAHPEAADVDVEDIYTLDGTMWDQPVSAEEQVVDDAYDEVDMPEQSASRRRFWQFNDARPEPEPLLQPSRKQRSPKRKSSSQQPKEVDMSANSLSSRLAEPESLQPAAKEAAHVREEGAEGPYTTPDGWTVINDSLIDSASGKSAEDLLPRPRSMENGGLRNGSKRVLEGAQEVGSSKGAKHSKRESSERSNGKSEAGSSGMEQLPGVTAATIAVASDSLPSTIKQEGPVSLEAHLGRSARRFLGFCRKRIKGLLTGTQSAVKLAAHSAKVAFRASSFFLRKAGWAIIGQPRPPKVHASPQIAQLCRCASADKAHRLSLKLGYDEAGRKANPLQDLPRWRVESLVGTFVLDMSLYRRALTAPSAVPDSITASYERLEYLGDGILEGIIRQFIYSRWPEVTEHAMCAMVSGLVSGRTLHDFARGLHLQRCLALDATAQWEAKHLSGWADGMLADSFEALLAALFMDRGFNAARALVLRLIKDFVDLDRLPYNRDYKGILGNILSICKVGRPKYRCRLIQMPEAEAQKFSLVPSKAALPGTEELLWEAAVQVRRGTWAAPMVLGKAYDIRRMTAEQQAARAALQSLGLQIKELSLVEADQMSMAQMAGNMPGLSILKAAMEELKLED</sequence>
<dbReference type="PROSITE" id="PS50142">
    <property type="entry name" value="RNASE_3_2"/>
    <property type="match status" value="1"/>
</dbReference>
<organism evidence="4 5">
    <name type="scientific">Coccomyxa viridis</name>
    <dbReference type="NCBI Taxonomy" id="1274662"/>
    <lineage>
        <taxon>Eukaryota</taxon>
        <taxon>Viridiplantae</taxon>
        <taxon>Chlorophyta</taxon>
        <taxon>core chlorophytes</taxon>
        <taxon>Trebouxiophyceae</taxon>
        <taxon>Trebouxiophyceae incertae sedis</taxon>
        <taxon>Coccomyxaceae</taxon>
        <taxon>Coccomyxa</taxon>
    </lineage>
</organism>
<protein>
    <submittedName>
        <fullName evidence="4">G13013 protein</fullName>
    </submittedName>
</protein>
<feature type="compositionally biased region" description="Basic and acidic residues" evidence="2">
    <location>
        <begin position="249"/>
        <end position="259"/>
    </location>
</feature>
<feature type="compositionally biased region" description="Polar residues" evidence="2">
    <location>
        <begin position="84"/>
        <end position="104"/>
    </location>
</feature>
<feature type="region of interest" description="Disordered" evidence="2">
    <location>
        <begin position="66"/>
        <end position="105"/>
    </location>
</feature>
<dbReference type="PANTHER" id="PTHR11207">
    <property type="entry name" value="RIBONUCLEASE III"/>
    <property type="match status" value="1"/>
</dbReference>
<feature type="region of interest" description="Disordered" evidence="2">
    <location>
        <begin position="161"/>
        <end position="235"/>
    </location>
</feature>
<evidence type="ECO:0000313" key="4">
    <source>
        <dbReference type="EMBL" id="CAL5229648.1"/>
    </source>
</evidence>
<evidence type="ECO:0000259" key="3">
    <source>
        <dbReference type="PROSITE" id="PS50142"/>
    </source>
</evidence>
<feature type="domain" description="RNase III" evidence="3">
    <location>
        <begin position="445"/>
        <end position="572"/>
    </location>
</feature>
<evidence type="ECO:0000256" key="1">
    <source>
        <dbReference type="ARBA" id="ARBA00022884"/>
    </source>
</evidence>
<accession>A0ABP1GIW3</accession>
<reference evidence="4 5" key="1">
    <citation type="submission" date="2024-06" db="EMBL/GenBank/DDBJ databases">
        <authorList>
            <person name="Kraege A."/>
            <person name="Thomma B."/>
        </authorList>
    </citation>
    <scope>NUCLEOTIDE SEQUENCE [LARGE SCALE GENOMIC DNA]</scope>
</reference>
<dbReference type="CDD" id="cd00593">
    <property type="entry name" value="RIBOc"/>
    <property type="match status" value="1"/>
</dbReference>
<keyword evidence="1" id="KW-0694">RNA-binding</keyword>
<name>A0ABP1GIW3_9CHLO</name>
<dbReference type="Proteomes" id="UP001497392">
    <property type="component" value="Unassembled WGS sequence"/>
</dbReference>
<dbReference type="InterPro" id="IPR000999">
    <property type="entry name" value="RNase_III_dom"/>
</dbReference>
<feature type="region of interest" description="Disordered" evidence="2">
    <location>
        <begin position="247"/>
        <end position="309"/>
    </location>
</feature>
<dbReference type="EMBL" id="CAXHTA020000021">
    <property type="protein sequence ID" value="CAL5229648.1"/>
    <property type="molecule type" value="Genomic_DNA"/>
</dbReference>
<proteinExistence type="predicted"/>
<dbReference type="SUPFAM" id="SSF69065">
    <property type="entry name" value="RNase III domain-like"/>
    <property type="match status" value="1"/>
</dbReference>
<dbReference type="InterPro" id="IPR036389">
    <property type="entry name" value="RNase_III_sf"/>
</dbReference>
<dbReference type="SMART" id="SM00535">
    <property type="entry name" value="RIBOc"/>
    <property type="match status" value="1"/>
</dbReference>
<feature type="compositionally biased region" description="Basic residues" evidence="2">
    <location>
        <begin position="175"/>
        <end position="184"/>
    </location>
</feature>
<gene>
    <name evidence="4" type="primary">g13013</name>
    <name evidence="4" type="ORF">VP750_LOCUS11554</name>
</gene>
<dbReference type="Gene3D" id="1.10.1520.10">
    <property type="entry name" value="Ribonuclease III domain"/>
    <property type="match status" value="1"/>
</dbReference>